<dbReference type="InterPro" id="IPR036052">
    <property type="entry name" value="TrpB-like_PALP_sf"/>
</dbReference>
<dbReference type="NCBIfam" id="TIGR01747">
    <property type="entry name" value="diampropi_NH3ly"/>
    <property type="match status" value="1"/>
</dbReference>
<dbReference type="Pfam" id="PF00291">
    <property type="entry name" value="PALP"/>
    <property type="match status" value="1"/>
</dbReference>
<dbReference type="PANTHER" id="PTHR42937">
    <property type="match status" value="1"/>
</dbReference>
<protein>
    <submittedName>
        <fullName evidence="4">Diaminopropionate ammonia-lyase</fullName>
        <ecNumber evidence="4">4.3.1.15</ecNumber>
    </submittedName>
</protein>
<accession>A0ABV2JB77</accession>
<proteinExistence type="predicted"/>
<evidence type="ECO:0000313" key="4">
    <source>
        <dbReference type="EMBL" id="MET3618022.1"/>
    </source>
</evidence>
<dbReference type="NCBIfam" id="TIGR03528">
    <property type="entry name" value="2_3_DAP_am_ly"/>
    <property type="match status" value="1"/>
</dbReference>
<dbReference type="RefSeq" id="WP_354368976.1">
    <property type="nucleotide sequence ID" value="NZ_JBEPMA010000013.1"/>
</dbReference>
<dbReference type="SUPFAM" id="SSF53686">
    <property type="entry name" value="Tryptophan synthase beta subunit-like PLP-dependent enzymes"/>
    <property type="match status" value="1"/>
</dbReference>
<dbReference type="GO" id="GO:0008838">
    <property type="term" value="F:diaminopropionate ammonia-lyase activity"/>
    <property type="evidence" value="ECO:0007669"/>
    <property type="project" value="UniProtKB-EC"/>
</dbReference>
<dbReference type="InterPro" id="IPR010081">
    <property type="entry name" value="DiNH2opropionate_NH3_lyase"/>
</dbReference>
<dbReference type="EC" id="4.3.1.15" evidence="4"/>
<sequence>MEESYKIVLNNTMENEKADLSFINQDVTSKAQKFHASFPQYKVTPLVQLENLSKMFGVKNIFVKDESYRFGLNAFKVLGGSYAIGKYIANKLDMDIDDLPFDKLTSQEVKDKLGDLTFVTATDGNHGRGVAWAANKLNQKSVVIMPSGSALERRDNIRALGAKCDIMNGLNYDECVRLANKYAEEKGWIMVQDTAWEGYEEIPTWIIQGYSTLAKEAEDQLEELGEKVTHIFVQAGVGSFATGVTGYFSSILQGENKPFITVVEPEKANCNFITAEANDGKIHNVTGEMNTIMAGLACGEPVTVGWPVLNSYADAFLSVPDNSAARGMRILGNPLKDDQRIISGESGAATMGALSEILQREDLKDIKEKLKLDENSVVLLFSTEGDTDFAHYRSVVWDGYYTNKENYNYKIMR</sequence>
<keyword evidence="2" id="KW-0663">Pyridoxal phosphate</keyword>
<comment type="cofactor">
    <cofactor evidence="1">
        <name>pyridoxal 5'-phosphate</name>
        <dbReference type="ChEBI" id="CHEBI:597326"/>
    </cofactor>
</comment>
<dbReference type="Proteomes" id="UP001549162">
    <property type="component" value="Unassembled WGS sequence"/>
</dbReference>
<dbReference type="InterPro" id="IPR019871">
    <property type="entry name" value="DiNH2propionate_NH3-lyase_sub"/>
</dbReference>
<dbReference type="EMBL" id="JBEPMA010000013">
    <property type="protein sequence ID" value="MET3618022.1"/>
    <property type="molecule type" value="Genomic_DNA"/>
</dbReference>
<keyword evidence="5" id="KW-1185">Reference proteome</keyword>
<dbReference type="CDD" id="cd00640">
    <property type="entry name" value="Trp-synth-beta_II"/>
    <property type="match status" value="1"/>
</dbReference>
<dbReference type="PANTHER" id="PTHR42937:SF1">
    <property type="entry name" value="DIAMINOPROPIONATE AMMONIA-LYASE"/>
    <property type="match status" value="1"/>
</dbReference>
<organism evidence="4 5">
    <name type="scientific">Peptoniphilus olsenii</name>
    <dbReference type="NCBI Taxonomy" id="411570"/>
    <lineage>
        <taxon>Bacteria</taxon>
        <taxon>Bacillati</taxon>
        <taxon>Bacillota</taxon>
        <taxon>Tissierellia</taxon>
        <taxon>Tissierellales</taxon>
        <taxon>Peptoniphilaceae</taxon>
        <taxon>Peptoniphilus</taxon>
    </lineage>
</organism>
<evidence type="ECO:0000256" key="2">
    <source>
        <dbReference type="ARBA" id="ARBA00022898"/>
    </source>
</evidence>
<evidence type="ECO:0000256" key="1">
    <source>
        <dbReference type="ARBA" id="ARBA00001933"/>
    </source>
</evidence>
<comment type="caution">
    <text evidence="4">The sequence shown here is derived from an EMBL/GenBank/DDBJ whole genome shotgun (WGS) entry which is preliminary data.</text>
</comment>
<gene>
    <name evidence="4" type="ORF">ABID14_001657</name>
</gene>
<feature type="domain" description="Tryptophan synthase beta chain-like PALP" evidence="3">
    <location>
        <begin position="40"/>
        <end position="365"/>
    </location>
</feature>
<keyword evidence="4" id="KW-0456">Lyase</keyword>
<name>A0ABV2JB77_9FIRM</name>
<dbReference type="NCBIfam" id="NF006058">
    <property type="entry name" value="PRK08206.1"/>
    <property type="match status" value="1"/>
</dbReference>
<reference evidence="4 5" key="1">
    <citation type="submission" date="2024-06" db="EMBL/GenBank/DDBJ databases">
        <title>Genomic Encyclopedia of Type Strains, Phase IV (KMG-IV): sequencing the most valuable type-strain genomes for metagenomic binning, comparative biology and taxonomic classification.</title>
        <authorList>
            <person name="Goeker M."/>
        </authorList>
    </citation>
    <scope>NUCLEOTIDE SEQUENCE [LARGE SCALE GENOMIC DNA]</scope>
    <source>
        <strain evidence="4 5">DSM 21460</strain>
    </source>
</reference>
<evidence type="ECO:0000259" key="3">
    <source>
        <dbReference type="Pfam" id="PF00291"/>
    </source>
</evidence>
<dbReference type="InterPro" id="IPR001926">
    <property type="entry name" value="TrpB-like_PALP"/>
</dbReference>
<evidence type="ECO:0000313" key="5">
    <source>
        <dbReference type="Proteomes" id="UP001549162"/>
    </source>
</evidence>
<dbReference type="Gene3D" id="3.40.50.1100">
    <property type="match status" value="2"/>
</dbReference>